<evidence type="ECO:0000259" key="2">
    <source>
        <dbReference type="SMART" id="SM00822"/>
    </source>
</evidence>
<feature type="domain" description="Ketoreductase" evidence="2">
    <location>
        <begin position="20"/>
        <end position="200"/>
    </location>
</feature>
<reference evidence="3 4" key="1">
    <citation type="journal article" date="2019" name="Int. J. Syst. Evol. Microbiol.">
        <title>The Global Catalogue of Microorganisms (GCM) 10K type strain sequencing project: providing services to taxonomists for standard genome sequencing and annotation.</title>
        <authorList>
            <consortium name="The Broad Institute Genomics Platform"/>
            <consortium name="The Broad Institute Genome Sequencing Center for Infectious Disease"/>
            <person name="Wu L."/>
            <person name="Ma J."/>
        </authorList>
    </citation>
    <scope>NUCLEOTIDE SEQUENCE [LARGE SCALE GENOMIC DNA]</scope>
    <source>
        <strain evidence="3 4">JCM 14306</strain>
    </source>
</reference>
<dbReference type="InterPro" id="IPR020904">
    <property type="entry name" value="Sc_DH/Rdtase_CS"/>
</dbReference>
<accession>A0ABN2FQ14</accession>
<sequence>MTAAEPIRTTGVPIASLDGLTALVTGAASGIGAAIALAYAEAGARLCLADRTGGPALEAVRERCAAFAKDVVTVQADVSSEPAVERMFAEARDALGAVDVVVNNAGILTEARVLDMSTAMFDEMISVNLRSVFLCSRAALPPMLEAGFGRIINIASQVGQRGGAGLAHYAAAKAGVIGFTRSLAREVGGTGITANCIAPGPINTPLGGTLSDEWITSLMAELPLGRSGEPFEVAPTAVLLASEPGGNLYTGQTLGPNSGHVML</sequence>
<comment type="caution">
    <text evidence="3">The sequence shown here is derived from an EMBL/GenBank/DDBJ whole genome shotgun (WGS) entry which is preliminary data.</text>
</comment>
<dbReference type="EMBL" id="BAAANE010000010">
    <property type="protein sequence ID" value="GAA1656252.1"/>
    <property type="molecule type" value="Genomic_DNA"/>
</dbReference>
<dbReference type="Proteomes" id="UP001501319">
    <property type="component" value="Unassembled WGS sequence"/>
</dbReference>
<evidence type="ECO:0000313" key="3">
    <source>
        <dbReference type="EMBL" id="GAA1656252.1"/>
    </source>
</evidence>
<dbReference type="RefSeq" id="WP_344115357.1">
    <property type="nucleotide sequence ID" value="NZ_BAAANE010000010.1"/>
</dbReference>
<comment type="similarity">
    <text evidence="1">Belongs to the short-chain dehydrogenases/reductases (SDR) family.</text>
</comment>
<dbReference type="InterPro" id="IPR002347">
    <property type="entry name" value="SDR_fam"/>
</dbReference>
<dbReference type="Gene3D" id="3.40.50.720">
    <property type="entry name" value="NAD(P)-binding Rossmann-like Domain"/>
    <property type="match status" value="1"/>
</dbReference>
<dbReference type="PANTHER" id="PTHR42879">
    <property type="entry name" value="3-OXOACYL-(ACYL-CARRIER-PROTEIN) REDUCTASE"/>
    <property type="match status" value="1"/>
</dbReference>
<dbReference type="PRINTS" id="PR00080">
    <property type="entry name" value="SDRFAMILY"/>
</dbReference>
<dbReference type="InterPro" id="IPR036291">
    <property type="entry name" value="NAD(P)-bd_dom_sf"/>
</dbReference>
<evidence type="ECO:0000313" key="4">
    <source>
        <dbReference type="Proteomes" id="UP001501319"/>
    </source>
</evidence>
<dbReference type="PROSITE" id="PS00061">
    <property type="entry name" value="ADH_SHORT"/>
    <property type="match status" value="1"/>
</dbReference>
<dbReference type="PANTHER" id="PTHR42879:SF2">
    <property type="entry name" value="3-OXOACYL-[ACYL-CARRIER-PROTEIN] REDUCTASE FABG"/>
    <property type="match status" value="1"/>
</dbReference>
<gene>
    <name evidence="3" type="ORF">GCM10009744_56200</name>
</gene>
<dbReference type="SMART" id="SM00822">
    <property type="entry name" value="PKS_KR"/>
    <property type="match status" value="1"/>
</dbReference>
<protein>
    <submittedName>
        <fullName evidence="3">SDR family NAD(P)-dependent oxidoreductase</fullName>
    </submittedName>
</protein>
<dbReference type="InterPro" id="IPR050259">
    <property type="entry name" value="SDR"/>
</dbReference>
<keyword evidence="4" id="KW-1185">Reference proteome</keyword>
<proteinExistence type="inferred from homology"/>
<organism evidence="3 4">
    <name type="scientific">Kribbella alba</name>
    <dbReference type="NCBI Taxonomy" id="190197"/>
    <lineage>
        <taxon>Bacteria</taxon>
        <taxon>Bacillati</taxon>
        <taxon>Actinomycetota</taxon>
        <taxon>Actinomycetes</taxon>
        <taxon>Propionibacteriales</taxon>
        <taxon>Kribbellaceae</taxon>
        <taxon>Kribbella</taxon>
    </lineage>
</organism>
<dbReference type="SUPFAM" id="SSF51735">
    <property type="entry name" value="NAD(P)-binding Rossmann-fold domains"/>
    <property type="match status" value="1"/>
</dbReference>
<dbReference type="PRINTS" id="PR00081">
    <property type="entry name" value="GDHRDH"/>
</dbReference>
<dbReference type="InterPro" id="IPR057326">
    <property type="entry name" value="KR_dom"/>
</dbReference>
<evidence type="ECO:0000256" key="1">
    <source>
        <dbReference type="ARBA" id="ARBA00006484"/>
    </source>
</evidence>
<dbReference type="Pfam" id="PF13561">
    <property type="entry name" value="adh_short_C2"/>
    <property type="match status" value="1"/>
</dbReference>
<name>A0ABN2FQ14_9ACTN</name>